<dbReference type="AlphaFoldDB" id="U5T8P3"/>
<name>U5T8P3_9GAMM</name>
<gene>
    <name evidence="1" type="ORF">SPICUR_08445</name>
</gene>
<evidence type="ECO:0000313" key="1">
    <source>
        <dbReference type="EMBL" id="AGY92617.1"/>
    </source>
</evidence>
<dbReference type="EMBL" id="CP005990">
    <property type="protein sequence ID" value="AGY92617.1"/>
    <property type="molecule type" value="Genomic_DNA"/>
</dbReference>
<organism evidence="1 2">
    <name type="scientific">Spiribacter curvatus</name>
    <dbReference type="NCBI Taxonomy" id="1335757"/>
    <lineage>
        <taxon>Bacteria</taxon>
        <taxon>Pseudomonadati</taxon>
        <taxon>Pseudomonadota</taxon>
        <taxon>Gammaproteobacteria</taxon>
        <taxon>Chromatiales</taxon>
        <taxon>Ectothiorhodospiraceae</taxon>
        <taxon>Spiribacter</taxon>
    </lineage>
</organism>
<sequence>MRASEDNADIELDNVTGYTALVANALTTDGTDADDLEFTEIENSADLTLEVKNIAAADDPNAVFTFADDEFDGDDDTVSVRLANNTNAYLHIAIRAAA</sequence>
<dbReference type="Proteomes" id="UP000017640">
    <property type="component" value="Chromosome"/>
</dbReference>
<evidence type="ECO:0000313" key="2">
    <source>
        <dbReference type="Proteomes" id="UP000017640"/>
    </source>
</evidence>
<keyword evidence="2" id="KW-1185">Reference proteome</keyword>
<dbReference type="HOGENOM" id="CLU_2332241_0_0_6"/>
<accession>U5T8P3</accession>
<reference evidence="1 2" key="1">
    <citation type="journal article" date="2013" name="BMC Genomics">
        <title>Genomes of "Spiribacter", a streamlined, successful halophilic bacterium.</title>
        <authorList>
            <person name="Lopez-Perez M."/>
            <person name="Ghai R."/>
            <person name="Leon M.J."/>
            <person name="Rodriguez-Olmos A."/>
            <person name="Copa-Patino J.L."/>
            <person name="Soliveri J."/>
            <person name="Sanchez-Porro C."/>
            <person name="Ventosa A."/>
            <person name="Rodriguez-Valera F."/>
        </authorList>
    </citation>
    <scope>NUCLEOTIDE SEQUENCE [LARGE SCALE GENOMIC DNA]</scope>
    <source>
        <strain evidence="1 2">UAH-SP71</strain>
    </source>
</reference>
<dbReference type="KEGG" id="spiu:SPICUR_08445"/>
<protein>
    <submittedName>
        <fullName evidence="1">Uncharacterized protein</fullName>
    </submittedName>
</protein>
<proteinExistence type="predicted"/>